<dbReference type="GO" id="GO:0046872">
    <property type="term" value="F:metal ion binding"/>
    <property type="evidence" value="ECO:0007669"/>
    <property type="project" value="UniProtKB-KW"/>
</dbReference>
<dbReference type="PANTHER" id="PTHR43344">
    <property type="entry name" value="PHOSPHOSERINE PHOSPHATASE"/>
    <property type="match status" value="1"/>
</dbReference>
<gene>
    <name evidence="4" type="ORF">CFR71_08200</name>
</gene>
<evidence type="ECO:0000256" key="3">
    <source>
        <dbReference type="ARBA" id="ARBA00022842"/>
    </source>
</evidence>
<evidence type="ECO:0000313" key="4">
    <source>
        <dbReference type="EMBL" id="PYD75564.1"/>
    </source>
</evidence>
<evidence type="ECO:0008006" key="6">
    <source>
        <dbReference type="Google" id="ProtNLM"/>
    </source>
</evidence>
<dbReference type="Gene3D" id="3.40.50.1000">
    <property type="entry name" value="HAD superfamily/HAD-like"/>
    <property type="match status" value="1"/>
</dbReference>
<dbReference type="PROSITE" id="PS51318">
    <property type="entry name" value="TAT"/>
    <property type="match status" value="1"/>
</dbReference>
<dbReference type="Gene3D" id="1.20.1440.320">
    <property type="match status" value="1"/>
</dbReference>
<protein>
    <recommendedName>
        <fullName evidence="6">Phosphoserine phosphatase</fullName>
    </recommendedName>
</protein>
<dbReference type="GO" id="GO:0016787">
    <property type="term" value="F:hydrolase activity"/>
    <property type="evidence" value="ECO:0007669"/>
    <property type="project" value="UniProtKB-KW"/>
</dbReference>
<dbReference type="InterPro" id="IPR050582">
    <property type="entry name" value="HAD-like_SerB"/>
</dbReference>
<dbReference type="Pfam" id="PF12710">
    <property type="entry name" value="HAD"/>
    <property type="match status" value="1"/>
</dbReference>
<dbReference type="SUPFAM" id="SSF56784">
    <property type="entry name" value="HAD-like"/>
    <property type="match status" value="1"/>
</dbReference>
<dbReference type="PANTHER" id="PTHR43344:SF13">
    <property type="entry name" value="PHOSPHATASE RV3661-RELATED"/>
    <property type="match status" value="1"/>
</dbReference>
<sequence length="430" mass="46275">MTFLGRRGALGLGMRFGMGLGMGLGIAATMAPTLSARAATAGCGRLAPLKWAPRTRRVMENLIAAHGSASPAYDPARPPYAVFDWDNTCITGDCEETLLHYTASRFLFAMPVETFAQATARDVPHRTFSAFRTVDGHDVRFADLHADLCADYATLATRGRTPAPDDPALLSLRSKLVYAYDAISATCDGEVACRWIIRLLAGYDATGLAALARASNTWHLGQAIRRETWITPATRPGRAGIIARPVRMGLRLSPEIADLQSVLRAAGIEVYVCSASLEEVVAVFATDPDYGYDLPRANVLGVRMQWPDGRLGLGAAPHWPVTYHAGKVRAIRQALARRHGRGPLLVCGDSSGDYDMLTAFPDTRLGLIINRLSSGPIGTLAARAVAQMSSDQPRFVLQGRDGNTGEWRPSEQTIPLGHDVAQLSGPVRAT</sequence>
<dbReference type="InterPro" id="IPR036412">
    <property type="entry name" value="HAD-like_sf"/>
</dbReference>
<dbReference type="EMBL" id="NOXG01000007">
    <property type="protein sequence ID" value="PYD75564.1"/>
    <property type="molecule type" value="Genomic_DNA"/>
</dbReference>
<comment type="caution">
    <text evidence="4">The sequence shown here is derived from an EMBL/GenBank/DDBJ whole genome shotgun (WGS) entry which is preliminary data.</text>
</comment>
<evidence type="ECO:0000256" key="2">
    <source>
        <dbReference type="ARBA" id="ARBA00022801"/>
    </source>
</evidence>
<dbReference type="InterPro" id="IPR023214">
    <property type="entry name" value="HAD_sf"/>
</dbReference>
<name>A0A318QCK8_9PROT</name>
<dbReference type="RefSeq" id="WP_110529967.1">
    <property type="nucleotide sequence ID" value="NZ_NOXG01000007.1"/>
</dbReference>
<dbReference type="InterPro" id="IPR006311">
    <property type="entry name" value="TAT_signal"/>
</dbReference>
<evidence type="ECO:0000256" key="1">
    <source>
        <dbReference type="ARBA" id="ARBA00022723"/>
    </source>
</evidence>
<proteinExistence type="predicted"/>
<keyword evidence="1" id="KW-0479">Metal-binding</keyword>
<dbReference type="AlphaFoldDB" id="A0A318QCK8"/>
<evidence type="ECO:0000313" key="5">
    <source>
        <dbReference type="Proteomes" id="UP000247609"/>
    </source>
</evidence>
<keyword evidence="3" id="KW-0460">Magnesium</keyword>
<keyword evidence="2" id="KW-0378">Hydrolase</keyword>
<reference evidence="4 5" key="1">
    <citation type="submission" date="2017-07" db="EMBL/GenBank/DDBJ databases">
        <title>A draft genome sequence of Komagataeibacter sp. T5K1.</title>
        <authorList>
            <person name="Skraban J."/>
            <person name="Cleenwerck I."/>
            <person name="Vandamme P."/>
            <person name="Trcek J."/>
        </authorList>
    </citation>
    <scope>NUCLEOTIDE SEQUENCE [LARGE SCALE GENOMIC DNA]</scope>
    <source>
        <strain evidence="4 5">T5K1</strain>
    </source>
</reference>
<dbReference type="Proteomes" id="UP000247609">
    <property type="component" value="Unassembled WGS sequence"/>
</dbReference>
<accession>A0A318QCK8</accession>
<organism evidence="4 5">
    <name type="scientific">Novacetimonas pomaceti</name>
    <dbReference type="NCBI Taxonomy" id="2021998"/>
    <lineage>
        <taxon>Bacteria</taxon>
        <taxon>Pseudomonadati</taxon>
        <taxon>Pseudomonadota</taxon>
        <taxon>Alphaproteobacteria</taxon>
        <taxon>Acetobacterales</taxon>
        <taxon>Acetobacteraceae</taxon>
        <taxon>Novacetimonas</taxon>
    </lineage>
</organism>